<protein>
    <submittedName>
        <fullName evidence="1">Uncharacterized protein</fullName>
    </submittedName>
</protein>
<proteinExistence type="predicted"/>
<dbReference type="InterPro" id="IPR011042">
    <property type="entry name" value="6-blade_b-propeller_TolB-like"/>
</dbReference>
<dbReference type="Proteomes" id="UP000828390">
    <property type="component" value="Unassembled WGS sequence"/>
</dbReference>
<reference evidence="1" key="1">
    <citation type="journal article" date="2019" name="bioRxiv">
        <title>The Genome of the Zebra Mussel, Dreissena polymorpha: A Resource for Invasive Species Research.</title>
        <authorList>
            <person name="McCartney M.A."/>
            <person name="Auch B."/>
            <person name="Kono T."/>
            <person name="Mallez S."/>
            <person name="Zhang Y."/>
            <person name="Obille A."/>
            <person name="Becker A."/>
            <person name="Abrahante J.E."/>
            <person name="Garbe J."/>
            <person name="Badalamenti J.P."/>
            <person name="Herman A."/>
            <person name="Mangelson H."/>
            <person name="Liachko I."/>
            <person name="Sullivan S."/>
            <person name="Sone E.D."/>
            <person name="Koren S."/>
            <person name="Silverstein K.A.T."/>
            <person name="Beckman K.B."/>
            <person name="Gohl D.M."/>
        </authorList>
    </citation>
    <scope>NUCLEOTIDE SEQUENCE</scope>
    <source>
        <strain evidence="1">Duluth1</strain>
        <tissue evidence="1">Whole animal</tissue>
    </source>
</reference>
<evidence type="ECO:0000313" key="2">
    <source>
        <dbReference type="Proteomes" id="UP000828390"/>
    </source>
</evidence>
<accession>A0A9D4EJG7</accession>
<name>A0A9D4EJG7_DREPO</name>
<gene>
    <name evidence="1" type="ORF">DPMN_180611</name>
</gene>
<keyword evidence="2" id="KW-1185">Reference proteome</keyword>
<organism evidence="1 2">
    <name type="scientific">Dreissena polymorpha</name>
    <name type="common">Zebra mussel</name>
    <name type="synonym">Mytilus polymorpha</name>
    <dbReference type="NCBI Taxonomy" id="45954"/>
    <lineage>
        <taxon>Eukaryota</taxon>
        <taxon>Metazoa</taxon>
        <taxon>Spiralia</taxon>
        <taxon>Lophotrochozoa</taxon>
        <taxon>Mollusca</taxon>
        <taxon>Bivalvia</taxon>
        <taxon>Autobranchia</taxon>
        <taxon>Heteroconchia</taxon>
        <taxon>Euheterodonta</taxon>
        <taxon>Imparidentia</taxon>
        <taxon>Neoheterodontei</taxon>
        <taxon>Myida</taxon>
        <taxon>Dreissenoidea</taxon>
        <taxon>Dreissenidae</taxon>
        <taxon>Dreissena</taxon>
    </lineage>
</organism>
<dbReference type="EMBL" id="JAIWYP010000009">
    <property type="protein sequence ID" value="KAH3779132.1"/>
    <property type="molecule type" value="Genomic_DNA"/>
</dbReference>
<evidence type="ECO:0000313" key="1">
    <source>
        <dbReference type="EMBL" id="KAH3779132.1"/>
    </source>
</evidence>
<comment type="caution">
    <text evidence="1">The sequence shown here is derived from an EMBL/GenBank/DDBJ whole genome shotgun (WGS) entry which is preliminary data.</text>
</comment>
<dbReference type="AlphaFoldDB" id="A0A9D4EJG7"/>
<dbReference type="SUPFAM" id="SSF63825">
    <property type="entry name" value="YWTD domain"/>
    <property type="match status" value="1"/>
</dbReference>
<sequence>MYEDTFRYLTVGRCAVSPSGDRIYVTNYEHHKLLTLARDGTVISTFTDTELQRPWGVHVTPAGQVLVCGHFSHTVIQVDREGKKKIATLATQKDTIKYPLSVFYNWKSGSVIVGQNDKENILVLNIK</sequence>
<reference evidence="1" key="2">
    <citation type="submission" date="2020-11" db="EMBL/GenBank/DDBJ databases">
        <authorList>
            <person name="McCartney M.A."/>
            <person name="Auch B."/>
            <person name="Kono T."/>
            <person name="Mallez S."/>
            <person name="Becker A."/>
            <person name="Gohl D.M."/>
            <person name="Silverstein K.A.T."/>
            <person name="Koren S."/>
            <person name="Bechman K.B."/>
            <person name="Herman A."/>
            <person name="Abrahante J.E."/>
            <person name="Garbe J."/>
        </authorList>
    </citation>
    <scope>NUCLEOTIDE SEQUENCE</scope>
    <source>
        <strain evidence="1">Duluth1</strain>
        <tissue evidence="1">Whole animal</tissue>
    </source>
</reference>
<dbReference type="Gene3D" id="2.120.10.30">
    <property type="entry name" value="TolB, C-terminal domain"/>
    <property type="match status" value="1"/>
</dbReference>